<organism evidence="1 2">
    <name type="scientific">Caerostris extrusa</name>
    <name type="common">Bark spider</name>
    <name type="synonym">Caerostris bankana</name>
    <dbReference type="NCBI Taxonomy" id="172846"/>
    <lineage>
        <taxon>Eukaryota</taxon>
        <taxon>Metazoa</taxon>
        <taxon>Ecdysozoa</taxon>
        <taxon>Arthropoda</taxon>
        <taxon>Chelicerata</taxon>
        <taxon>Arachnida</taxon>
        <taxon>Araneae</taxon>
        <taxon>Araneomorphae</taxon>
        <taxon>Entelegynae</taxon>
        <taxon>Araneoidea</taxon>
        <taxon>Araneidae</taxon>
        <taxon>Caerostris</taxon>
    </lineage>
</organism>
<sequence length="111" mass="12607">MFHPCRHFGDPLSRRFTKFRRCNLAKSLPSALLPPSCRENKTIPVRLELALDKWRMFLGNSFLLSPSADNNSPFHEVTYGSLYVMDRAMLELNVDGGNKTGCGWRGTKTES</sequence>
<evidence type="ECO:0000313" key="1">
    <source>
        <dbReference type="EMBL" id="GIY83693.1"/>
    </source>
</evidence>
<evidence type="ECO:0000313" key="2">
    <source>
        <dbReference type="Proteomes" id="UP001054945"/>
    </source>
</evidence>
<dbReference type="AlphaFoldDB" id="A0AAV4WMZ8"/>
<proteinExistence type="predicted"/>
<reference evidence="1 2" key="1">
    <citation type="submission" date="2021-06" db="EMBL/GenBank/DDBJ databases">
        <title>Caerostris extrusa draft genome.</title>
        <authorList>
            <person name="Kono N."/>
            <person name="Arakawa K."/>
        </authorList>
    </citation>
    <scope>NUCLEOTIDE SEQUENCE [LARGE SCALE GENOMIC DNA]</scope>
</reference>
<dbReference type="Proteomes" id="UP001054945">
    <property type="component" value="Unassembled WGS sequence"/>
</dbReference>
<keyword evidence="2" id="KW-1185">Reference proteome</keyword>
<accession>A0AAV4WMZ8</accession>
<name>A0AAV4WMZ8_CAEEX</name>
<comment type="caution">
    <text evidence="1">The sequence shown here is derived from an EMBL/GenBank/DDBJ whole genome shotgun (WGS) entry which is preliminary data.</text>
</comment>
<dbReference type="EMBL" id="BPLR01016417">
    <property type="protein sequence ID" value="GIY83693.1"/>
    <property type="molecule type" value="Genomic_DNA"/>
</dbReference>
<gene>
    <name evidence="1" type="ORF">CEXT_510731</name>
</gene>
<protein>
    <submittedName>
        <fullName evidence="1">Uncharacterized protein</fullName>
    </submittedName>
</protein>